<keyword evidence="5" id="KW-0143">Chaperone</keyword>
<dbReference type="CDD" id="cd16098">
    <property type="entry name" value="FliS"/>
    <property type="match status" value="1"/>
</dbReference>
<evidence type="ECO:0000256" key="3">
    <source>
        <dbReference type="ARBA" id="ARBA00022490"/>
    </source>
</evidence>
<evidence type="ECO:0000256" key="6">
    <source>
        <dbReference type="PIRNR" id="PIRNR039090"/>
    </source>
</evidence>
<evidence type="ECO:0000313" key="7">
    <source>
        <dbReference type="EMBL" id="SHL71757.1"/>
    </source>
</evidence>
<proteinExistence type="inferred from homology"/>
<reference evidence="8" key="1">
    <citation type="submission" date="2016-11" db="EMBL/GenBank/DDBJ databases">
        <authorList>
            <person name="Varghese N."/>
            <person name="Submissions S."/>
        </authorList>
    </citation>
    <scope>NUCLEOTIDE SEQUENCE [LARGE SCALE GENOMIC DNA]</scope>
    <source>
        <strain evidence="8">CECT 8089</strain>
    </source>
</reference>
<dbReference type="NCBIfam" id="TIGR00208">
    <property type="entry name" value="fliS"/>
    <property type="match status" value="1"/>
</dbReference>
<comment type="similarity">
    <text evidence="2 6">Belongs to the FliS family.</text>
</comment>
<dbReference type="EMBL" id="FRBQ01000002">
    <property type="protein sequence ID" value="SHL71757.1"/>
    <property type="molecule type" value="Genomic_DNA"/>
</dbReference>
<dbReference type="STRING" id="1220495.SAMN05216288_2273"/>
<dbReference type="OrthoDB" id="9792010at2"/>
<accession>A0A1M7CX79</accession>
<dbReference type="PANTHER" id="PTHR34773:SF1">
    <property type="entry name" value="FLAGELLAR SECRETION CHAPERONE FLIS"/>
    <property type="match status" value="1"/>
</dbReference>
<dbReference type="GO" id="GO:0071973">
    <property type="term" value="P:bacterial-type flagellum-dependent cell motility"/>
    <property type="evidence" value="ECO:0007669"/>
    <property type="project" value="TreeGrafter"/>
</dbReference>
<dbReference type="Pfam" id="PF02561">
    <property type="entry name" value="FliS"/>
    <property type="match status" value="1"/>
</dbReference>
<dbReference type="SUPFAM" id="SSF101116">
    <property type="entry name" value="Flagellar export chaperone FliS"/>
    <property type="match status" value="1"/>
</dbReference>
<keyword evidence="7" id="KW-0282">Flagellum</keyword>
<organism evidence="7 8">
    <name type="scientific">Phytopseudomonas punonensis</name>
    <dbReference type="NCBI Taxonomy" id="1220495"/>
    <lineage>
        <taxon>Bacteria</taxon>
        <taxon>Pseudomonadati</taxon>
        <taxon>Pseudomonadota</taxon>
        <taxon>Gammaproteobacteria</taxon>
        <taxon>Pseudomonadales</taxon>
        <taxon>Pseudomonadaceae</taxon>
        <taxon>Phytopseudomonas</taxon>
    </lineage>
</organism>
<evidence type="ECO:0000256" key="5">
    <source>
        <dbReference type="ARBA" id="ARBA00023186"/>
    </source>
</evidence>
<sequence length="128" mass="13958">MSDPIDTYKSVKTSQIVTPYQAVSLLLDGAIERIALAILAQQQQNPGLRGEAVSGTISIIAVLQSSLDKELGGELAQNLDNLYDYINRRLVGVALDDTPRRLEEVQELLTQIRDAWKAIGPEVEPGGE</sequence>
<name>A0A1M7CX79_9GAMM</name>
<dbReference type="RefSeq" id="WP_073264318.1">
    <property type="nucleotide sequence ID" value="NZ_FRBQ01000002.1"/>
</dbReference>
<dbReference type="Proteomes" id="UP000184305">
    <property type="component" value="Unassembled WGS sequence"/>
</dbReference>
<dbReference type="PANTHER" id="PTHR34773">
    <property type="entry name" value="FLAGELLAR SECRETION CHAPERONE FLIS"/>
    <property type="match status" value="1"/>
</dbReference>
<dbReference type="AlphaFoldDB" id="A0A1M7CX79"/>
<dbReference type="InterPro" id="IPR036584">
    <property type="entry name" value="FliS_sf"/>
</dbReference>
<protein>
    <recommendedName>
        <fullName evidence="6">Flagellar secretion chaperone FliS</fullName>
    </recommendedName>
</protein>
<dbReference type="PIRSF" id="PIRSF039090">
    <property type="entry name" value="Flis"/>
    <property type="match status" value="1"/>
</dbReference>
<comment type="subcellular location">
    <subcellularLocation>
        <location evidence="1 6">Cytoplasm</location>
        <location evidence="1 6">Cytosol</location>
    </subcellularLocation>
</comment>
<keyword evidence="7" id="KW-0969">Cilium</keyword>
<dbReference type="InterPro" id="IPR003713">
    <property type="entry name" value="FliS"/>
</dbReference>
<evidence type="ECO:0000256" key="4">
    <source>
        <dbReference type="ARBA" id="ARBA00022795"/>
    </source>
</evidence>
<gene>
    <name evidence="7" type="ORF">SAMN05216288_2273</name>
</gene>
<keyword evidence="3 6" id="KW-0963">Cytoplasm</keyword>
<keyword evidence="7" id="KW-0966">Cell projection</keyword>
<evidence type="ECO:0000313" key="8">
    <source>
        <dbReference type="Proteomes" id="UP000184305"/>
    </source>
</evidence>
<evidence type="ECO:0000256" key="2">
    <source>
        <dbReference type="ARBA" id="ARBA00008787"/>
    </source>
</evidence>
<keyword evidence="8" id="KW-1185">Reference proteome</keyword>
<evidence type="ECO:0000256" key="1">
    <source>
        <dbReference type="ARBA" id="ARBA00004514"/>
    </source>
</evidence>
<keyword evidence="4 6" id="KW-1005">Bacterial flagellum biogenesis</keyword>
<dbReference type="GO" id="GO:0005829">
    <property type="term" value="C:cytosol"/>
    <property type="evidence" value="ECO:0007669"/>
    <property type="project" value="UniProtKB-SubCell"/>
</dbReference>
<dbReference type="GO" id="GO:0044780">
    <property type="term" value="P:bacterial-type flagellum assembly"/>
    <property type="evidence" value="ECO:0007669"/>
    <property type="project" value="InterPro"/>
</dbReference>
<dbReference type="Gene3D" id="1.20.120.340">
    <property type="entry name" value="Flagellar protein FliS"/>
    <property type="match status" value="1"/>
</dbReference>